<sequence>LSQFAESCMAVKRVVYQHFNMDYNYVDTADNSSVLSDRNCSNHELNNKNDSPVNSLVDLLQSTSMGIAVPKGGGRAADLSLGAAGLSPPSESHLLKKRMLAKKSHQSCHQFDSPKINKTRRAFEVASLSG</sequence>
<feature type="non-terminal residue" evidence="1">
    <location>
        <position position="1"/>
    </location>
</feature>
<dbReference type="EMBL" id="GECZ01006904">
    <property type="protein sequence ID" value="JAS62865.1"/>
    <property type="molecule type" value="Transcribed_RNA"/>
</dbReference>
<proteinExistence type="predicted"/>
<dbReference type="AlphaFoldDB" id="A0A1B6GKA8"/>
<evidence type="ECO:0000313" key="1">
    <source>
        <dbReference type="EMBL" id="JAS62865.1"/>
    </source>
</evidence>
<reference evidence="1" key="1">
    <citation type="submission" date="2015-11" db="EMBL/GenBank/DDBJ databases">
        <title>De novo transcriptome assembly of four potential Pierce s Disease insect vectors from Arizona vineyards.</title>
        <authorList>
            <person name="Tassone E.E."/>
        </authorList>
    </citation>
    <scope>NUCLEOTIDE SEQUENCE</scope>
</reference>
<accession>A0A1B6GKA8</accession>
<gene>
    <name evidence="1" type="ORF">g.43971</name>
</gene>
<name>A0A1B6GKA8_9HEMI</name>
<protein>
    <submittedName>
        <fullName evidence="1">Uncharacterized protein</fullName>
    </submittedName>
</protein>
<organism evidence="1">
    <name type="scientific">Cuerna arida</name>
    <dbReference type="NCBI Taxonomy" id="1464854"/>
    <lineage>
        <taxon>Eukaryota</taxon>
        <taxon>Metazoa</taxon>
        <taxon>Ecdysozoa</taxon>
        <taxon>Arthropoda</taxon>
        <taxon>Hexapoda</taxon>
        <taxon>Insecta</taxon>
        <taxon>Pterygota</taxon>
        <taxon>Neoptera</taxon>
        <taxon>Paraneoptera</taxon>
        <taxon>Hemiptera</taxon>
        <taxon>Auchenorrhyncha</taxon>
        <taxon>Membracoidea</taxon>
        <taxon>Cicadellidae</taxon>
        <taxon>Cicadellinae</taxon>
        <taxon>Proconiini</taxon>
        <taxon>Cuerna</taxon>
    </lineage>
</organism>